<protein>
    <submittedName>
        <fullName evidence="1">Uncharacterized protein</fullName>
    </submittedName>
</protein>
<dbReference type="EMBL" id="SUNJ01008593">
    <property type="protein sequence ID" value="TPP61112.1"/>
    <property type="molecule type" value="Genomic_DNA"/>
</dbReference>
<dbReference type="STRING" id="46835.A0A504YH78"/>
<dbReference type="OrthoDB" id="10065844at2759"/>
<name>A0A504YH78_FASGI</name>
<dbReference type="PANTHER" id="PTHR47331">
    <property type="entry name" value="PHD-TYPE DOMAIN-CONTAINING PROTEIN"/>
    <property type="match status" value="1"/>
</dbReference>
<keyword evidence="2" id="KW-1185">Reference proteome</keyword>
<reference evidence="1 2" key="1">
    <citation type="submission" date="2019-04" db="EMBL/GenBank/DDBJ databases">
        <title>Annotation for the trematode Fasciola gigantica.</title>
        <authorList>
            <person name="Choi Y.-J."/>
        </authorList>
    </citation>
    <scope>NUCLEOTIDE SEQUENCE [LARGE SCALE GENOMIC DNA]</scope>
    <source>
        <strain evidence="1">Uganda_cow_1</strain>
    </source>
</reference>
<gene>
    <name evidence="1" type="ORF">FGIG_07865</name>
</gene>
<comment type="caution">
    <text evidence="1">The sequence shown here is derived from an EMBL/GenBank/DDBJ whole genome shotgun (WGS) entry which is preliminary data.</text>
</comment>
<evidence type="ECO:0000313" key="1">
    <source>
        <dbReference type="EMBL" id="TPP61112.1"/>
    </source>
</evidence>
<evidence type="ECO:0000313" key="2">
    <source>
        <dbReference type="Proteomes" id="UP000316759"/>
    </source>
</evidence>
<accession>A0A504YH78</accession>
<organism evidence="1 2">
    <name type="scientific">Fasciola gigantica</name>
    <name type="common">Giant liver fluke</name>
    <dbReference type="NCBI Taxonomy" id="46835"/>
    <lineage>
        <taxon>Eukaryota</taxon>
        <taxon>Metazoa</taxon>
        <taxon>Spiralia</taxon>
        <taxon>Lophotrochozoa</taxon>
        <taxon>Platyhelminthes</taxon>
        <taxon>Trematoda</taxon>
        <taxon>Digenea</taxon>
        <taxon>Plagiorchiida</taxon>
        <taxon>Echinostomata</taxon>
        <taxon>Echinostomatoidea</taxon>
        <taxon>Fasciolidae</taxon>
        <taxon>Fasciola</taxon>
    </lineage>
</organism>
<proteinExistence type="predicted"/>
<dbReference type="Proteomes" id="UP000316759">
    <property type="component" value="Unassembled WGS sequence"/>
</dbReference>
<sequence length="160" mass="17896">MGPISGRNRHQANIDFFSESDPIIKRLEALWGLDCGEPKPLGKTHSAENKRELTTLDSHTCLTDGHLEVPLPWREKCPSSPNNEIAACNRLYALKGRFSQNTEFKERFTKVLSEYVADGHADAGTSTATVAPGWSWYLPHNSVINPMEPEKLRVKFDCAS</sequence>
<dbReference type="AlphaFoldDB" id="A0A504YH78"/>
<dbReference type="PANTHER" id="PTHR47331:SF1">
    <property type="entry name" value="GAG-LIKE PROTEIN"/>
    <property type="match status" value="1"/>
</dbReference>